<dbReference type="PANTHER" id="PTHR43065">
    <property type="entry name" value="SENSOR HISTIDINE KINASE"/>
    <property type="match status" value="1"/>
</dbReference>
<keyword evidence="9" id="KW-0902">Two-component regulatory system</keyword>
<dbReference type="SUPFAM" id="SSF55785">
    <property type="entry name" value="PYP-like sensor domain (PAS domain)"/>
    <property type="match status" value="1"/>
</dbReference>
<evidence type="ECO:0000256" key="2">
    <source>
        <dbReference type="ARBA" id="ARBA00022553"/>
    </source>
</evidence>
<comment type="caution">
    <text evidence="12">The sequence shown here is derived from an EMBL/GenBank/DDBJ whole genome shotgun (WGS) entry which is preliminary data.</text>
</comment>
<dbReference type="GO" id="GO:0009881">
    <property type="term" value="F:photoreceptor activity"/>
    <property type="evidence" value="ECO:0007669"/>
    <property type="project" value="UniProtKB-KW"/>
</dbReference>
<gene>
    <name evidence="12" type="ORF">CCC_04117</name>
</gene>
<dbReference type="EMBL" id="JXSL01000023">
    <property type="protein sequence ID" value="KIL99601.1"/>
    <property type="molecule type" value="Genomic_DNA"/>
</dbReference>
<keyword evidence="4" id="KW-0808">Transferase</keyword>
<dbReference type="Gene3D" id="3.30.450.20">
    <property type="entry name" value="PAS domain"/>
    <property type="match status" value="1"/>
</dbReference>
<dbReference type="STRING" id="272627.CCC_04117"/>
<keyword evidence="3" id="KW-0716">Sensory transduction</keyword>
<dbReference type="InterPro" id="IPR035965">
    <property type="entry name" value="PAS-like_dom_sf"/>
</dbReference>
<evidence type="ECO:0000256" key="9">
    <source>
        <dbReference type="ARBA" id="ARBA00023012"/>
    </source>
</evidence>
<feature type="domain" description="Phytochrome chromophore attachment site" evidence="11">
    <location>
        <begin position="142"/>
        <end position="280"/>
    </location>
</feature>
<name>A0A0C2V3G9_PARME</name>
<dbReference type="InterPro" id="IPR016132">
    <property type="entry name" value="Phyto_chromo_attachment"/>
</dbReference>
<evidence type="ECO:0000256" key="10">
    <source>
        <dbReference type="ARBA" id="ARBA00023170"/>
    </source>
</evidence>
<dbReference type="InterPro" id="IPR013515">
    <property type="entry name" value="Phytochrome_cen-reg"/>
</dbReference>
<sequence length="496" mass="54750">MTTLSMLEALVQRCESEQLHLSGAIQSFGALIRIDSKSGTVTHVSSNLADFIGTDPTKALGQKLEALNFLPGVSLEALPDQPGKRLRMDSAAEFMGGRVDVLAVRGVDFILIEIERSAMPSAPIPVQQLQSPLLSVPYDDDEVMEHHNMLVQAFQMVTGYDRVMIYRFQEDWSGEVISEATTKALGSYLGLRFPASDIPAIARNLYVLNPCRMIPDATAQPVPLLGLGDVPADLAWSDLRSVSPVHLEYLNHMGVGASFSVPIRVTGKLWGLVACHSLKPHLLSHDQRSACVSLTNAYSLGLTSYFAGRRIQSLDSLDRRIEKILEALAQHEDPFDGIDKMKDQLMKAMGAQGFAMAIGNDVVITGEAPDLDGMGVIDDWFLNESRDTVVISDHLDDLFHGQVGLLAVVSGMVAIKARSLRSGWVRFYWFRPAMAQEVAWAGNPNKPVVEKAGVVMLSPRRSFEKWIEVKSGYSRPWSNDERMTAARFRNTLLQWL</sequence>
<reference evidence="12 13" key="1">
    <citation type="submission" date="2015-01" db="EMBL/GenBank/DDBJ databases">
        <title>Genome Sequence of Magnetospirillum magnetotacticum Strain MS-1.</title>
        <authorList>
            <person name="Marinov G.K."/>
            <person name="Smalley M.D."/>
            <person name="DeSalvo G."/>
        </authorList>
    </citation>
    <scope>NUCLEOTIDE SEQUENCE [LARGE SCALE GENOMIC DNA]</scope>
    <source>
        <strain evidence="12 13">MS-1</strain>
    </source>
</reference>
<accession>A0A0C2V3G9</accession>
<dbReference type="InterPro" id="IPR003018">
    <property type="entry name" value="GAF"/>
</dbReference>
<evidence type="ECO:0000313" key="12">
    <source>
        <dbReference type="EMBL" id="KIL99601.1"/>
    </source>
</evidence>
<dbReference type="InterPro" id="IPR013654">
    <property type="entry name" value="PAS_2"/>
</dbReference>
<keyword evidence="13" id="KW-1185">Reference proteome</keyword>
<dbReference type="Proteomes" id="UP000031971">
    <property type="component" value="Unassembled WGS sequence"/>
</dbReference>
<evidence type="ECO:0000256" key="1">
    <source>
        <dbReference type="ARBA" id="ARBA00022543"/>
    </source>
</evidence>
<evidence type="ECO:0000256" key="6">
    <source>
        <dbReference type="ARBA" id="ARBA00022777"/>
    </source>
</evidence>
<dbReference type="Gene3D" id="3.30.450.270">
    <property type="match status" value="1"/>
</dbReference>
<evidence type="ECO:0000259" key="11">
    <source>
        <dbReference type="PROSITE" id="PS50046"/>
    </source>
</evidence>
<dbReference type="InterPro" id="IPR043150">
    <property type="entry name" value="Phytochrome_PHY_sf"/>
</dbReference>
<keyword evidence="5" id="KW-0547">Nucleotide-binding</keyword>
<dbReference type="Pfam" id="PF00360">
    <property type="entry name" value="PHY"/>
    <property type="match status" value="1"/>
</dbReference>
<dbReference type="GO" id="GO:0016301">
    <property type="term" value="F:kinase activity"/>
    <property type="evidence" value="ECO:0007669"/>
    <property type="project" value="UniProtKB-KW"/>
</dbReference>
<dbReference type="PRINTS" id="PR01033">
    <property type="entry name" value="PHYTOCHROME"/>
</dbReference>
<dbReference type="InterPro" id="IPR001294">
    <property type="entry name" value="Phytochrome"/>
</dbReference>
<dbReference type="OrthoDB" id="9760752at2"/>
<dbReference type="AlphaFoldDB" id="A0A0C2V3G9"/>
<keyword evidence="7" id="KW-0067">ATP-binding</keyword>
<evidence type="ECO:0000256" key="7">
    <source>
        <dbReference type="ARBA" id="ARBA00022840"/>
    </source>
</evidence>
<keyword evidence="6 12" id="KW-0418">Kinase</keyword>
<evidence type="ECO:0000256" key="4">
    <source>
        <dbReference type="ARBA" id="ARBA00022679"/>
    </source>
</evidence>
<keyword evidence="2" id="KW-0597">Phosphoprotein</keyword>
<evidence type="ECO:0000313" key="13">
    <source>
        <dbReference type="Proteomes" id="UP000031971"/>
    </source>
</evidence>
<dbReference type="GO" id="GO:0009584">
    <property type="term" value="P:detection of visible light"/>
    <property type="evidence" value="ECO:0007669"/>
    <property type="project" value="InterPro"/>
</dbReference>
<proteinExistence type="predicted"/>
<dbReference type="PANTHER" id="PTHR43065:SF10">
    <property type="entry name" value="PEROXIDE STRESS-ACTIVATED HISTIDINE KINASE MAK3"/>
    <property type="match status" value="1"/>
</dbReference>
<dbReference type="RefSeq" id="WP_041040426.1">
    <property type="nucleotide sequence ID" value="NZ_JXSL01000023.1"/>
</dbReference>
<dbReference type="Pfam" id="PF08446">
    <property type="entry name" value="PAS_2"/>
    <property type="match status" value="1"/>
</dbReference>
<evidence type="ECO:0000256" key="8">
    <source>
        <dbReference type="ARBA" id="ARBA00022991"/>
    </source>
</evidence>
<dbReference type="SMART" id="SM00065">
    <property type="entry name" value="GAF"/>
    <property type="match status" value="1"/>
</dbReference>
<organism evidence="12 13">
    <name type="scientific">Paramagnetospirillum magnetotacticum MS-1</name>
    <dbReference type="NCBI Taxonomy" id="272627"/>
    <lineage>
        <taxon>Bacteria</taxon>
        <taxon>Pseudomonadati</taxon>
        <taxon>Pseudomonadota</taxon>
        <taxon>Alphaproteobacteria</taxon>
        <taxon>Rhodospirillales</taxon>
        <taxon>Magnetospirillaceae</taxon>
        <taxon>Paramagnetospirillum</taxon>
    </lineage>
</organism>
<dbReference type="GO" id="GO:0006355">
    <property type="term" value="P:regulation of DNA-templated transcription"/>
    <property type="evidence" value="ECO:0007669"/>
    <property type="project" value="InterPro"/>
</dbReference>
<dbReference type="Pfam" id="PF01590">
    <property type="entry name" value="GAF"/>
    <property type="match status" value="1"/>
</dbReference>
<dbReference type="PROSITE" id="PS50046">
    <property type="entry name" value="PHYTOCHROME_2"/>
    <property type="match status" value="1"/>
</dbReference>
<keyword evidence="8" id="KW-0157">Chromophore</keyword>
<keyword evidence="1" id="KW-0600">Photoreceptor protein</keyword>
<evidence type="ECO:0000256" key="5">
    <source>
        <dbReference type="ARBA" id="ARBA00022741"/>
    </source>
</evidence>
<evidence type="ECO:0000256" key="3">
    <source>
        <dbReference type="ARBA" id="ARBA00022606"/>
    </source>
</evidence>
<dbReference type="GO" id="GO:0000160">
    <property type="term" value="P:phosphorelay signal transduction system"/>
    <property type="evidence" value="ECO:0007669"/>
    <property type="project" value="UniProtKB-KW"/>
</dbReference>
<keyword evidence="10" id="KW-0675">Receptor</keyword>
<dbReference type="Gene3D" id="3.30.450.40">
    <property type="match status" value="1"/>
</dbReference>
<dbReference type="GO" id="GO:0005524">
    <property type="term" value="F:ATP binding"/>
    <property type="evidence" value="ECO:0007669"/>
    <property type="project" value="UniProtKB-KW"/>
</dbReference>
<protein>
    <submittedName>
        <fullName evidence="12">Phytochrome two-component sensor histidine kinase Cyanobacterial phytochrome B</fullName>
    </submittedName>
</protein>
<dbReference type="SUPFAM" id="SSF55781">
    <property type="entry name" value="GAF domain-like"/>
    <property type="match status" value="2"/>
</dbReference>
<dbReference type="InterPro" id="IPR029016">
    <property type="entry name" value="GAF-like_dom_sf"/>
</dbReference>